<reference evidence="1 2" key="1">
    <citation type="journal article" date="2016" name="Mol. Biol. Evol.">
        <title>Comparative Genomics of Early-Diverging Mushroom-Forming Fungi Provides Insights into the Origins of Lignocellulose Decay Capabilities.</title>
        <authorList>
            <person name="Nagy L.G."/>
            <person name="Riley R."/>
            <person name="Tritt A."/>
            <person name="Adam C."/>
            <person name="Daum C."/>
            <person name="Floudas D."/>
            <person name="Sun H."/>
            <person name="Yadav J.S."/>
            <person name="Pangilinan J."/>
            <person name="Larsson K.H."/>
            <person name="Matsuura K."/>
            <person name="Barry K."/>
            <person name="Labutti K."/>
            <person name="Kuo R."/>
            <person name="Ohm R.A."/>
            <person name="Bhattacharya S.S."/>
            <person name="Shirouzu T."/>
            <person name="Yoshinaga Y."/>
            <person name="Martin F.M."/>
            <person name="Grigoriev I.V."/>
            <person name="Hibbett D.S."/>
        </authorList>
    </citation>
    <scope>NUCLEOTIDE SEQUENCE [LARGE SCALE GENOMIC DNA]</scope>
    <source>
        <strain evidence="1 2">93-53</strain>
    </source>
</reference>
<dbReference type="AlphaFoldDB" id="A0A165EEI3"/>
<dbReference type="GeneID" id="63818356"/>
<evidence type="ECO:0000313" key="2">
    <source>
        <dbReference type="Proteomes" id="UP000076871"/>
    </source>
</evidence>
<protein>
    <submittedName>
        <fullName evidence="1">Uncharacterized protein</fullName>
    </submittedName>
</protein>
<organism evidence="1 2">
    <name type="scientific">Laetiporus sulphureus 93-53</name>
    <dbReference type="NCBI Taxonomy" id="1314785"/>
    <lineage>
        <taxon>Eukaryota</taxon>
        <taxon>Fungi</taxon>
        <taxon>Dikarya</taxon>
        <taxon>Basidiomycota</taxon>
        <taxon>Agaricomycotina</taxon>
        <taxon>Agaricomycetes</taxon>
        <taxon>Polyporales</taxon>
        <taxon>Laetiporus</taxon>
    </lineage>
</organism>
<dbReference type="Proteomes" id="UP000076871">
    <property type="component" value="Unassembled WGS sequence"/>
</dbReference>
<gene>
    <name evidence="1" type="ORF">LAESUDRAFT_140868</name>
</gene>
<dbReference type="InParanoid" id="A0A165EEI3"/>
<evidence type="ECO:0000313" key="1">
    <source>
        <dbReference type="EMBL" id="KZT06880.1"/>
    </source>
</evidence>
<keyword evidence="2" id="KW-1185">Reference proteome</keyword>
<name>A0A165EEI3_9APHY</name>
<dbReference type="EMBL" id="KV427622">
    <property type="protein sequence ID" value="KZT06880.1"/>
    <property type="molecule type" value="Genomic_DNA"/>
</dbReference>
<dbReference type="RefSeq" id="XP_040764620.1">
    <property type="nucleotide sequence ID" value="XM_040901324.1"/>
</dbReference>
<sequence length="141" mass="15604">MNDVEILLRRITRPSQFDRALFGLRCFRTPTLHLLLVRYVGLATCIPLGGGPSAILMRITVAGARTSHASACTCSRAPKTSIVDAIRPNVSISAEQDPFVLELLFGEPSETDGYEAYLNSQRRDRVLTLLRLQAGNVVRFM</sequence>
<proteinExistence type="predicted"/>
<accession>A0A165EEI3</accession>